<feature type="transmembrane region" description="Helical" evidence="2">
    <location>
        <begin position="116"/>
        <end position="134"/>
    </location>
</feature>
<gene>
    <name evidence="3" type="ORF">EG242_08850</name>
</gene>
<protein>
    <submittedName>
        <fullName evidence="3">Uncharacterized protein</fullName>
    </submittedName>
</protein>
<feature type="transmembrane region" description="Helical" evidence="2">
    <location>
        <begin position="7"/>
        <end position="27"/>
    </location>
</feature>
<evidence type="ECO:0000256" key="2">
    <source>
        <dbReference type="SAM" id="Phobius"/>
    </source>
</evidence>
<evidence type="ECO:0000313" key="3">
    <source>
        <dbReference type="EMBL" id="RRA94636.1"/>
    </source>
</evidence>
<feature type="region of interest" description="Disordered" evidence="1">
    <location>
        <begin position="138"/>
        <end position="157"/>
    </location>
</feature>
<dbReference type="RefSeq" id="WP_124899535.1">
    <property type="nucleotide sequence ID" value="NZ_RQTJ01000016.1"/>
</dbReference>
<dbReference type="EMBL" id="RQTJ01000016">
    <property type="protein sequence ID" value="RRA94636.1"/>
    <property type="molecule type" value="Genomic_DNA"/>
</dbReference>
<keyword evidence="2" id="KW-0472">Membrane</keyword>
<keyword evidence="2" id="KW-1133">Transmembrane helix</keyword>
<accession>A0A3P1AZZ1</accession>
<evidence type="ECO:0000313" key="4">
    <source>
        <dbReference type="Proteomes" id="UP000268372"/>
    </source>
</evidence>
<comment type="caution">
    <text evidence="3">The sequence shown here is derived from an EMBL/GenBank/DDBJ whole genome shotgun (WGS) entry which is preliminary data.</text>
</comment>
<dbReference type="Proteomes" id="UP000268372">
    <property type="component" value="Unassembled WGS sequence"/>
</dbReference>
<evidence type="ECO:0000256" key="1">
    <source>
        <dbReference type="SAM" id="MobiDB-lite"/>
    </source>
</evidence>
<name>A0A3P1AZZ1_9FLAO</name>
<feature type="compositionally biased region" description="Low complexity" evidence="1">
    <location>
        <begin position="144"/>
        <end position="157"/>
    </location>
</feature>
<feature type="transmembrane region" description="Helical" evidence="2">
    <location>
        <begin position="47"/>
        <end position="67"/>
    </location>
</feature>
<dbReference type="AlphaFoldDB" id="A0A3P1AZZ1"/>
<organism evidence="3 4">
    <name type="scientific">Paenimyroides viscosum</name>
    <dbReference type="NCBI Taxonomy" id="2488729"/>
    <lineage>
        <taxon>Bacteria</taxon>
        <taxon>Pseudomonadati</taxon>
        <taxon>Bacteroidota</taxon>
        <taxon>Flavobacteriia</taxon>
        <taxon>Flavobacteriales</taxon>
        <taxon>Flavobacteriaceae</taxon>
        <taxon>Paenimyroides</taxon>
    </lineage>
</organism>
<proteinExistence type="predicted"/>
<feature type="transmembrane region" description="Helical" evidence="2">
    <location>
        <begin position="79"/>
        <end position="96"/>
    </location>
</feature>
<reference evidence="3 4" key="1">
    <citation type="submission" date="2018-11" db="EMBL/GenBank/DDBJ databases">
        <title>Flavobacterium sp. nov., YIM 102796 draft genome.</title>
        <authorList>
            <person name="Li G."/>
            <person name="Jiang Y."/>
        </authorList>
    </citation>
    <scope>NUCLEOTIDE SEQUENCE [LARGE SCALE GENOMIC DNA]</scope>
    <source>
        <strain evidence="3 4">YIM 102796</strain>
    </source>
</reference>
<keyword evidence="4" id="KW-1185">Reference proteome</keyword>
<keyword evidence="2" id="KW-0812">Transmembrane</keyword>
<dbReference type="OrthoDB" id="1149093at2"/>
<sequence length="157" mass="17905">MRNKWIILILIQAVISLVAGILLSKMSLIGRIGVSTFYTEYGFLKDWYKGFAAVFIVQLVLIAVLWVVKRTTTYKNFSLVNLIFIVIGLIGLLYTFYDFTSTSHKYMNSQFHTGGYLFWAGWFVTCLFFFFARVKPKPASAPATDYTTNTTDTTSNL</sequence>